<accession>A0A0P6X9H0</accession>
<dbReference type="OrthoDB" id="9809586at2"/>
<protein>
    <recommendedName>
        <fullName evidence="2">NAD-dependent epimerase/dehydratase domain-containing protein</fullName>
    </recommendedName>
</protein>
<evidence type="ECO:0000313" key="4">
    <source>
        <dbReference type="Proteomes" id="UP000050417"/>
    </source>
</evidence>
<dbReference type="RefSeq" id="WP_075061995.1">
    <property type="nucleotide sequence ID" value="NZ_LGCL01000016.1"/>
</dbReference>
<dbReference type="InterPro" id="IPR001509">
    <property type="entry name" value="Epimerase_deHydtase"/>
</dbReference>
<evidence type="ECO:0000256" key="1">
    <source>
        <dbReference type="ARBA" id="ARBA00007637"/>
    </source>
</evidence>
<keyword evidence="4" id="KW-1185">Reference proteome</keyword>
<comment type="similarity">
    <text evidence="1">Belongs to the NAD(P)-dependent epimerase/dehydratase family.</text>
</comment>
<dbReference type="PANTHER" id="PTHR43000">
    <property type="entry name" value="DTDP-D-GLUCOSE 4,6-DEHYDRATASE-RELATED"/>
    <property type="match status" value="1"/>
</dbReference>
<comment type="caution">
    <text evidence="3">The sequence shown here is derived from an EMBL/GenBank/DDBJ whole genome shotgun (WGS) entry which is preliminary data.</text>
</comment>
<dbReference type="Pfam" id="PF01370">
    <property type="entry name" value="Epimerase"/>
    <property type="match status" value="1"/>
</dbReference>
<evidence type="ECO:0000313" key="3">
    <source>
        <dbReference type="EMBL" id="KPL78725.1"/>
    </source>
</evidence>
<dbReference type="STRING" id="1134406.ADN00_05645"/>
<name>A0A0P6X9H0_9CHLR</name>
<feature type="domain" description="NAD-dependent epimerase/dehydratase" evidence="2">
    <location>
        <begin position="91"/>
        <end position="197"/>
    </location>
</feature>
<sequence length="347" mass="39107">MSNRALIIGGPGTLSSSSIDYLLARGYQVGVLAQGSKFDRLPAGVTKMFGNRNQKGMLSDSISQFHPDVVIDFVCFEPEQAENAYRESRGNVGQYIFISTVDVYGYPLSRLPFREDDAWHPSTQSPYAENKRKCEEIFWKGHSTADFPLTIARPAYSFGPEFILSFMSRDLGYHMLRRIQQGRPVMVPGDGSTLMHVSSAYNTGEMIAALVGESKAMGKSYTCGHPYAITHEKYIRLFSDALSVTPEMVHIPSETILKIKHPAVAECLLPALTRYNVAFSADRFLRDFPEFKWSYTLDEWTSHVVSRVIELGLLSRGDEDIFDDELIHLWQEHEQKLINQLSNGSES</sequence>
<proteinExistence type="inferred from homology"/>
<gene>
    <name evidence="3" type="ORF">ADN00_05645</name>
</gene>
<dbReference type="SUPFAM" id="SSF51735">
    <property type="entry name" value="NAD(P)-binding Rossmann-fold domains"/>
    <property type="match status" value="1"/>
</dbReference>
<dbReference type="AlphaFoldDB" id="A0A0P6X9H0"/>
<dbReference type="Gene3D" id="3.40.50.720">
    <property type="entry name" value="NAD(P)-binding Rossmann-like Domain"/>
    <property type="match status" value="1"/>
</dbReference>
<reference evidence="3 4" key="1">
    <citation type="submission" date="2015-07" db="EMBL/GenBank/DDBJ databases">
        <title>Genome sequence of Ornatilinea apprima DSM 23815.</title>
        <authorList>
            <person name="Hemp J."/>
            <person name="Ward L.M."/>
            <person name="Pace L.A."/>
            <person name="Fischer W.W."/>
        </authorList>
    </citation>
    <scope>NUCLEOTIDE SEQUENCE [LARGE SCALE GENOMIC DNA]</scope>
    <source>
        <strain evidence="3 4">P3M-1</strain>
    </source>
</reference>
<dbReference type="EMBL" id="LGCL01000016">
    <property type="protein sequence ID" value="KPL78725.1"/>
    <property type="molecule type" value="Genomic_DNA"/>
</dbReference>
<organism evidence="3 4">
    <name type="scientific">Ornatilinea apprima</name>
    <dbReference type="NCBI Taxonomy" id="1134406"/>
    <lineage>
        <taxon>Bacteria</taxon>
        <taxon>Bacillati</taxon>
        <taxon>Chloroflexota</taxon>
        <taxon>Anaerolineae</taxon>
        <taxon>Anaerolineales</taxon>
        <taxon>Anaerolineaceae</taxon>
        <taxon>Ornatilinea</taxon>
    </lineage>
</organism>
<dbReference type="InterPro" id="IPR036291">
    <property type="entry name" value="NAD(P)-bd_dom_sf"/>
</dbReference>
<evidence type="ECO:0000259" key="2">
    <source>
        <dbReference type="Pfam" id="PF01370"/>
    </source>
</evidence>
<dbReference type="Proteomes" id="UP000050417">
    <property type="component" value="Unassembled WGS sequence"/>
</dbReference>